<gene>
    <name evidence="1" type="ORF">BECKTC1821E_GA0114239_10918</name>
</gene>
<evidence type="ECO:0000313" key="1">
    <source>
        <dbReference type="EMBL" id="VFK47701.1"/>
    </source>
</evidence>
<dbReference type="EMBL" id="CAADFT010000091">
    <property type="protein sequence ID" value="VFK47701.1"/>
    <property type="molecule type" value="Genomic_DNA"/>
</dbReference>
<dbReference type="AlphaFoldDB" id="A0A450Z1M5"/>
<sequence>MAEGREDLQGSRYDRLCDQANRMPEKRPNFRRLRESALKTARAWAIENWPCRYGVMQDLGAQGLETAAIVDHVLSFRTDEEGRQDNQGTSVRQLFLCMPRSPIRIGMNDSNGLFMWGRPSPLARVKGASDSARIRDGSCIKDLPNMRRR</sequence>
<proteinExistence type="predicted"/>
<reference evidence="1" key="1">
    <citation type="submission" date="2019-02" db="EMBL/GenBank/DDBJ databases">
        <authorList>
            <person name="Gruber-Vodicka R. H."/>
            <person name="Seah K. B. B."/>
        </authorList>
    </citation>
    <scope>NUCLEOTIDE SEQUENCE</scope>
    <source>
        <strain evidence="1">BECK_BZ125</strain>
    </source>
</reference>
<organism evidence="1">
    <name type="scientific">Candidatus Kentrum sp. TC</name>
    <dbReference type="NCBI Taxonomy" id="2126339"/>
    <lineage>
        <taxon>Bacteria</taxon>
        <taxon>Pseudomonadati</taxon>
        <taxon>Pseudomonadota</taxon>
        <taxon>Gammaproteobacteria</taxon>
        <taxon>Candidatus Kentrum</taxon>
    </lineage>
</organism>
<name>A0A450Z1M5_9GAMM</name>
<accession>A0A450Z1M5</accession>
<protein>
    <submittedName>
        <fullName evidence="1">Uncharacterized protein</fullName>
    </submittedName>
</protein>